<feature type="compositionally biased region" description="Basic and acidic residues" evidence="1">
    <location>
        <begin position="9"/>
        <end position="30"/>
    </location>
</feature>
<dbReference type="OrthoDB" id="3010608at2759"/>
<dbReference type="EMBL" id="MU155889">
    <property type="protein sequence ID" value="KAF9470659.1"/>
    <property type="molecule type" value="Genomic_DNA"/>
</dbReference>
<evidence type="ECO:0000313" key="3">
    <source>
        <dbReference type="Proteomes" id="UP000807469"/>
    </source>
</evidence>
<evidence type="ECO:0000313" key="2">
    <source>
        <dbReference type="EMBL" id="KAF9470659.1"/>
    </source>
</evidence>
<accession>A0A9P5YJX8</accession>
<dbReference type="Proteomes" id="UP000807469">
    <property type="component" value="Unassembled WGS sequence"/>
</dbReference>
<dbReference type="AlphaFoldDB" id="A0A9P5YJX8"/>
<keyword evidence="3" id="KW-1185">Reference proteome</keyword>
<comment type="caution">
    <text evidence="2">The sequence shown here is derived from an EMBL/GenBank/DDBJ whole genome shotgun (WGS) entry which is preliminary data.</text>
</comment>
<gene>
    <name evidence="2" type="ORF">BDN70DRAFT_888880</name>
</gene>
<feature type="region of interest" description="Disordered" evidence="1">
    <location>
        <begin position="1"/>
        <end position="30"/>
    </location>
</feature>
<proteinExistence type="predicted"/>
<protein>
    <submittedName>
        <fullName evidence="2">Uncharacterized protein</fullName>
    </submittedName>
</protein>
<name>A0A9P5YJX8_9AGAR</name>
<reference evidence="2" key="1">
    <citation type="submission" date="2020-11" db="EMBL/GenBank/DDBJ databases">
        <authorList>
            <consortium name="DOE Joint Genome Institute"/>
            <person name="Ahrendt S."/>
            <person name="Riley R."/>
            <person name="Andreopoulos W."/>
            <person name="Labutti K."/>
            <person name="Pangilinan J."/>
            <person name="Ruiz-Duenas F.J."/>
            <person name="Barrasa J.M."/>
            <person name="Sanchez-Garcia M."/>
            <person name="Camarero S."/>
            <person name="Miyauchi S."/>
            <person name="Serrano A."/>
            <person name="Linde D."/>
            <person name="Babiker R."/>
            <person name="Drula E."/>
            <person name="Ayuso-Fernandez I."/>
            <person name="Pacheco R."/>
            <person name="Padilla G."/>
            <person name="Ferreira P."/>
            <person name="Barriuso J."/>
            <person name="Kellner H."/>
            <person name="Castanera R."/>
            <person name="Alfaro M."/>
            <person name="Ramirez L."/>
            <person name="Pisabarro A.G."/>
            <person name="Kuo A."/>
            <person name="Tritt A."/>
            <person name="Lipzen A."/>
            <person name="He G."/>
            <person name="Yan M."/>
            <person name="Ng V."/>
            <person name="Cullen D."/>
            <person name="Martin F."/>
            <person name="Rosso M.-N."/>
            <person name="Henrissat B."/>
            <person name="Hibbett D."/>
            <person name="Martinez A.T."/>
            <person name="Grigoriev I.V."/>
        </authorList>
    </citation>
    <scope>NUCLEOTIDE SEQUENCE</scope>
    <source>
        <strain evidence="2">CIRM-BRFM 674</strain>
    </source>
</reference>
<evidence type="ECO:0000256" key="1">
    <source>
        <dbReference type="SAM" id="MobiDB-lite"/>
    </source>
</evidence>
<organism evidence="2 3">
    <name type="scientific">Pholiota conissans</name>
    <dbReference type="NCBI Taxonomy" id="109636"/>
    <lineage>
        <taxon>Eukaryota</taxon>
        <taxon>Fungi</taxon>
        <taxon>Dikarya</taxon>
        <taxon>Basidiomycota</taxon>
        <taxon>Agaricomycotina</taxon>
        <taxon>Agaricomycetes</taxon>
        <taxon>Agaricomycetidae</taxon>
        <taxon>Agaricales</taxon>
        <taxon>Agaricineae</taxon>
        <taxon>Strophariaceae</taxon>
        <taxon>Pholiota</taxon>
    </lineage>
</organism>
<sequence>MPNAQMKANTEKANENRQKEAKRQDKRNEKAAVIIETGRSLVLLKTKDDGLNVKELNRQLDYHREAE</sequence>